<proteinExistence type="predicted"/>
<feature type="compositionally biased region" description="Basic and acidic residues" evidence="1">
    <location>
        <begin position="34"/>
        <end position="47"/>
    </location>
</feature>
<accession>A0AAD5QEV2</accession>
<evidence type="ECO:0000256" key="1">
    <source>
        <dbReference type="SAM" id="MobiDB-lite"/>
    </source>
</evidence>
<dbReference type="EMBL" id="JAKCXM010000003">
    <property type="protein sequence ID" value="KAJ0409613.1"/>
    <property type="molecule type" value="Genomic_DNA"/>
</dbReference>
<feature type="compositionally biased region" description="Basic and acidic residues" evidence="1">
    <location>
        <begin position="78"/>
        <end position="94"/>
    </location>
</feature>
<sequence length="184" mass="21196">MSRSPITSPLHANEPATEPLTTKPALSPIALRTGGEDDGHGSPELTEREWLDVLEAIRLDRDVDPEQHPHPPRRRRPRTSEQRAKESQQKRQKVDQLLQLREQVLTLERTLRRLIALQVTRRLQETPPEEETDLQLATLAFMLSCSNRVIARLRQLTSQTRHGFRQRVNEVSDEINTVLQDCLP</sequence>
<protein>
    <submittedName>
        <fullName evidence="2">Uncharacterized protein</fullName>
    </submittedName>
</protein>
<feature type="region of interest" description="Disordered" evidence="1">
    <location>
        <begin position="1"/>
        <end position="47"/>
    </location>
</feature>
<feature type="region of interest" description="Disordered" evidence="1">
    <location>
        <begin position="61"/>
        <end position="94"/>
    </location>
</feature>
<name>A0AAD5QEV2_PYTIN</name>
<comment type="caution">
    <text evidence="2">The sequence shown here is derived from an EMBL/GenBank/DDBJ whole genome shotgun (WGS) entry which is preliminary data.</text>
</comment>
<dbReference type="Proteomes" id="UP001209570">
    <property type="component" value="Unassembled WGS sequence"/>
</dbReference>
<organism evidence="2 3">
    <name type="scientific">Pythium insidiosum</name>
    <name type="common">Pythiosis disease agent</name>
    <dbReference type="NCBI Taxonomy" id="114742"/>
    <lineage>
        <taxon>Eukaryota</taxon>
        <taxon>Sar</taxon>
        <taxon>Stramenopiles</taxon>
        <taxon>Oomycota</taxon>
        <taxon>Peronosporomycetes</taxon>
        <taxon>Pythiales</taxon>
        <taxon>Pythiaceae</taxon>
        <taxon>Pythium</taxon>
    </lineage>
</organism>
<keyword evidence="3" id="KW-1185">Reference proteome</keyword>
<dbReference type="AlphaFoldDB" id="A0AAD5QEV2"/>
<reference evidence="2" key="1">
    <citation type="submission" date="2021-12" db="EMBL/GenBank/DDBJ databases">
        <title>Prjna785345.</title>
        <authorList>
            <person name="Rujirawat T."/>
            <person name="Krajaejun T."/>
        </authorList>
    </citation>
    <scope>NUCLEOTIDE SEQUENCE</scope>
    <source>
        <strain evidence="2">Pi057C3</strain>
    </source>
</reference>
<evidence type="ECO:0000313" key="3">
    <source>
        <dbReference type="Proteomes" id="UP001209570"/>
    </source>
</evidence>
<evidence type="ECO:0000313" key="2">
    <source>
        <dbReference type="EMBL" id="KAJ0409613.1"/>
    </source>
</evidence>
<gene>
    <name evidence="2" type="ORF">P43SY_008485</name>
</gene>